<gene>
    <name evidence="1" type="ORF">GCM10023156_70710</name>
</gene>
<keyword evidence="2" id="KW-1185">Reference proteome</keyword>
<dbReference type="Pfam" id="PF18934">
    <property type="entry name" value="DUF5682"/>
    <property type="match status" value="1"/>
</dbReference>
<comment type="caution">
    <text evidence="1">The sequence shown here is derived from an EMBL/GenBank/DDBJ whole genome shotgun (WGS) entry which is preliminary data.</text>
</comment>
<dbReference type="InterPro" id="IPR043737">
    <property type="entry name" value="DUF5682"/>
</dbReference>
<dbReference type="PANTHER" id="PTHR30634">
    <property type="entry name" value="OUTER MEMBRANE LOLAB LIPOPROTEIN INSERTION APPARATUS"/>
    <property type="match status" value="1"/>
</dbReference>
<dbReference type="RefSeq" id="WP_345328435.1">
    <property type="nucleotide sequence ID" value="NZ_BAABGA010000120.1"/>
</dbReference>
<evidence type="ECO:0000313" key="1">
    <source>
        <dbReference type="EMBL" id="GAA4473142.1"/>
    </source>
</evidence>
<protein>
    <submittedName>
        <fullName evidence="1">DUF5682 family protein</fullName>
    </submittedName>
</protein>
<evidence type="ECO:0000313" key="2">
    <source>
        <dbReference type="Proteomes" id="UP001500840"/>
    </source>
</evidence>
<reference evidence="2" key="1">
    <citation type="journal article" date="2019" name="Int. J. Syst. Evol. Microbiol.">
        <title>The Global Catalogue of Microorganisms (GCM) 10K type strain sequencing project: providing services to taxonomists for standard genome sequencing and annotation.</title>
        <authorList>
            <consortium name="The Broad Institute Genomics Platform"/>
            <consortium name="The Broad Institute Genome Sequencing Center for Infectious Disease"/>
            <person name="Wu L."/>
            <person name="Ma J."/>
        </authorList>
    </citation>
    <scope>NUCLEOTIDE SEQUENCE [LARGE SCALE GENOMIC DNA]</scope>
    <source>
        <strain evidence="2">JCM 17759</strain>
    </source>
</reference>
<proteinExistence type="predicted"/>
<sequence length="798" mass="89622">MPKRDPAPDDQPLIDRLCDTTADVVYFPVRHHSPACAMLIAQLIESLKPTAVLIEGPSDYNEHLDELLLEHQLPIAIYSYFRAGVAVADSQAETELIHQGVYYPFCEYSPEWVAIQHGHRIDAEVRFIDLPWSESAGDERASHRYADAELRRGRYVNALCERLQVEDFDDLWDRLIESHRTLELADYLRRTHSLCWNIRTWEPSVSVSDRRREAFMAEQIAKTSTQTSGKTLVVTGGFHSSALLARNEGYACAGIDDPQPSEASQAVIAAIIDRGVALTTYSYERLDNLTGYNAGMPSPGFYHHAWSQRNQDTTFDHQPLLTDLVTALRQRKQTLSTADLIAVETSARALAALRGRQHVWRRDLIDAVTSSLIKDELEYDCESPFIDAVHAVLRGDQRGRLASGIRIPPLVREIQHQLEMLGLEPTRRSESIELDLLDAADVRKSRLLHQLSVLEIKGFRRDGGTDFLARDELERLWETWNRRWTPEFESSCIEASRYGITIAEAVAACLTEQSNRQQRDAAKAAELLVKASQCGVESLSKPLLESLERLIASEPRFVAVAQSLGHLLYVFCFDEAFGTTRLPQLQNLVRQSFSRSLWLLESIGKQTPADGSILRGMQAMLEAYRRVGDVLELAENEFASVLTRMQADAHKPPAVRGAAAGILWTIGQASPDRVLKDLMFFANPDHLGDFLNGLFTLAREVAQRHPPLVRSIDQVLLRFGGDEFQTALPSLRLAFTSFTPREKHHMLSTLFDSLGLKPSKPLNLLPADEATAAESLAIEDRLFEAIAKYGLEQIDGRL</sequence>
<name>A0ABP8NXM0_9BACT</name>
<dbReference type="InterPro" id="IPR050458">
    <property type="entry name" value="LolB"/>
</dbReference>
<dbReference type="EMBL" id="BAABGA010000120">
    <property type="protein sequence ID" value="GAA4473142.1"/>
    <property type="molecule type" value="Genomic_DNA"/>
</dbReference>
<accession>A0ABP8NXM0</accession>
<dbReference type="PANTHER" id="PTHR30634:SF7">
    <property type="entry name" value="VWA DOMAIN-CONTAINING PROTEIN"/>
    <property type="match status" value="1"/>
</dbReference>
<dbReference type="Proteomes" id="UP001500840">
    <property type="component" value="Unassembled WGS sequence"/>
</dbReference>
<organism evidence="1 2">
    <name type="scientific">Novipirellula rosea</name>
    <dbReference type="NCBI Taxonomy" id="1031540"/>
    <lineage>
        <taxon>Bacteria</taxon>
        <taxon>Pseudomonadati</taxon>
        <taxon>Planctomycetota</taxon>
        <taxon>Planctomycetia</taxon>
        <taxon>Pirellulales</taxon>
        <taxon>Pirellulaceae</taxon>
        <taxon>Novipirellula</taxon>
    </lineage>
</organism>